<feature type="chain" id="PRO_5007091672" description="SpaA-like prealbumin fold domain-containing protein" evidence="2">
    <location>
        <begin position="33"/>
        <end position="559"/>
    </location>
</feature>
<evidence type="ECO:0000259" key="3">
    <source>
        <dbReference type="Pfam" id="PF17802"/>
    </source>
</evidence>
<dbReference type="Proteomes" id="UP000054078">
    <property type="component" value="Unassembled WGS sequence"/>
</dbReference>
<dbReference type="RefSeq" id="WP_059053765.1">
    <property type="nucleotide sequence ID" value="NZ_LOJF01000001.1"/>
</dbReference>
<keyword evidence="1" id="KW-0812">Transmembrane</keyword>
<evidence type="ECO:0000313" key="5">
    <source>
        <dbReference type="Proteomes" id="UP000054078"/>
    </source>
</evidence>
<organism evidence="4 5">
    <name type="scientific">Tractidigestivibacter scatoligenes</name>
    <name type="common">Olsenella scatoligenes</name>
    <dbReference type="NCBI Taxonomy" id="1299998"/>
    <lineage>
        <taxon>Bacteria</taxon>
        <taxon>Bacillati</taxon>
        <taxon>Actinomycetota</taxon>
        <taxon>Coriobacteriia</taxon>
        <taxon>Coriobacteriales</taxon>
        <taxon>Atopobiaceae</taxon>
        <taxon>Tractidigestivibacter</taxon>
    </lineage>
</organism>
<dbReference type="Gene3D" id="2.60.40.740">
    <property type="match status" value="1"/>
</dbReference>
<feature type="signal peptide" evidence="2">
    <location>
        <begin position="1"/>
        <end position="32"/>
    </location>
</feature>
<dbReference type="InterPro" id="IPR041033">
    <property type="entry name" value="SpaA_PFL_dom_1"/>
</dbReference>
<protein>
    <recommendedName>
        <fullName evidence="3">SpaA-like prealbumin fold domain-containing protein</fullName>
    </recommendedName>
</protein>
<dbReference type="InterPro" id="IPR026466">
    <property type="entry name" value="Fim_isopep_form_D2_dom"/>
</dbReference>
<dbReference type="NCBIfam" id="TIGR04226">
    <property type="entry name" value="RrgB_K2N_iso_D2"/>
    <property type="match status" value="1"/>
</dbReference>
<dbReference type="Pfam" id="PF17802">
    <property type="entry name" value="SpaA"/>
    <property type="match status" value="1"/>
</dbReference>
<evidence type="ECO:0000313" key="4">
    <source>
        <dbReference type="EMBL" id="KUH59451.1"/>
    </source>
</evidence>
<comment type="caution">
    <text evidence="4">The sequence shown here is derived from an EMBL/GenBank/DDBJ whole genome shotgun (WGS) entry which is preliminary data.</text>
</comment>
<feature type="domain" description="SpaA-like prealbumin fold" evidence="3">
    <location>
        <begin position="388"/>
        <end position="479"/>
    </location>
</feature>
<evidence type="ECO:0000256" key="2">
    <source>
        <dbReference type="SAM" id="SignalP"/>
    </source>
</evidence>
<keyword evidence="1" id="KW-1133">Transmembrane helix</keyword>
<gene>
    <name evidence="4" type="ORF">AUL39_03835</name>
</gene>
<dbReference type="Gene3D" id="2.60.40.10">
    <property type="entry name" value="Immunoglobulins"/>
    <property type="match status" value="1"/>
</dbReference>
<keyword evidence="2" id="KW-0732">Signal</keyword>
<dbReference type="EMBL" id="LOJF01000001">
    <property type="protein sequence ID" value="KUH59451.1"/>
    <property type="molecule type" value="Genomic_DNA"/>
</dbReference>
<dbReference type="OrthoDB" id="2199792at2"/>
<sequence>MRKHNIARMAATAGLALAMALGPVVVPVAAFADDTTTTSANGSVTILQNANNKSDATTTLGYQIFKADVVDNGTSKTASNITWASEEVGKVVVEQIKALDSSYAGTTAQDAADYLSTHLPAEGSSGTSTIIESNKLYSNIANALREDTNLTPTELTIGVAQDLSTGYWLFLTNTTSTDTGTNQVGSAPIYAVVGGGALTVSPKTTLPTVTKQVKNDATGANWSNVADSQVGQSLQYRLIGSVADPIPSYTTYYYKFTDTLSAGLTADSSTVAVTVETDGTSYMVPATVTTTDGIHTNYTTTLTTNTDNTSVLGVEFTDLKSLKDASGTAIPVNGTTKVYVTYSAALNSNAVVANGYNDNSVMLTYSNNPGTDSKGYSTPSSVRDYTFKLNLVKVDSSKQSTKLAGAKFTIQATTPDEGAGTKYVQADGSLGDSAYEFTTDSTGNISVSGLDVGKYTVVETQAPSSYNTVASFDFEIRATYDTAGALTKVEASSSNSTAADASTDTNGLVTVTVKDKPGMSLPLTGQAGVTITWIAGGAVLALGITHLVRSRKNSEDNAE</sequence>
<dbReference type="STRING" id="1299998.AUL39_03835"/>
<proteinExistence type="predicted"/>
<dbReference type="InterPro" id="IPR013783">
    <property type="entry name" value="Ig-like_fold"/>
</dbReference>
<reference evidence="4 5" key="1">
    <citation type="submission" date="2015-12" db="EMBL/GenBank/DDBJ databases">
        <title>Draft Genome Sequence of Olsenella scatoligenes SK9K4T; a Producer of 3-Methylindole- (skatole) and 4-Methylphenol- (p-cresol) Isolated from Pig Feces.</title>
        <authorList>
            <person name="Li X."/>
            <person name="Borg B."/>
            <person name="Canibe N."/>
        </authorList>
    </citation>
    <scope>NUCLEOTIDE SEQUENCE [LARGE SCALE GENOMIC DNA]</scope>
    <source>
        <strain evidence="4 5">SK9K4</strain>
    </source>
</reference>
<name>A0A100YXD9_TRASO</name>
<feature type="transmembrane region" description="Helical" evidence="1">
    <location>
        <begin position="527"/>
        <end position="548"/>
    </location>
</feature>
<dbReference type="AlphaFoldDB" id="A0A100YXD9"/>
<dbReference type="GO" id="GO:0005975">
    <property type="term" value="P:carbohydrate metabolic process"/>
    <property type="evidence" value="ECO:0007669"/>
    <property type="project" value="UniProtKB-ARBA"/>
</dbReference>
<keyword evidence="1" id="KW-0472">Membrane</keyword>
<evidence type="ECO:0000256" key="1">
    <source>
        <dbReference type="SAM" id="Phobius"/>
    </source>
</evidence>
<keyword evidence="5" id="KW-1185">Reference proteome</keyword>
<accession>A0A100YXD9</accession>